<feature type="transmembrane region" description="Helical" evidence="6">
    <location>
        <begin position="301"/>
        <end position="321"/>
    </location>
</feature>
<evidence type="ECO:0000256" key="6">
    <source>
        <dbReference type="SAM" id="Phobius"/>
    </source>
</evidence>
<feature type="transmembrane region" description="Helical" evidence="6">
    <location>
        <begin position="92"/>
        <end position="112"/>
    </location>
</feature>
<gene>
    <name evidence="8" type="ORF">F8C90_10075</name>
</gene>
<evidence type="ECO:0000313" key="9">
    <source>
        <dbReference type="Proteomes" id="UP000468668"/>
    </source>
</evidence>
<feature type="transmembrane region" description="Helical" evidence="6">
    <location>
        <begin position="148"/>
        <end position="171"/>
    </location>
</feature>
<proteinExistence type="predicted"/>
<dbReference type="PANTHER" id="PTHR43385:SF1">
    <property type="entry name" value="RIBOFLAVIN TRANSPORTER RIBJ"/>
    <property type="match status" value="1"/>
</dbReference>
<dbReference type="RefSeq" id="WP_158050387.1">
    <property type="nucleotide sequence ID" value="NZ_WAJR01000037.1"/>
</dbReference>
<feature type="transmembrane region" description="Helical" evidence="6">
    <location>
        <begin position="59"/>
        <end position="80"/>
    </location>
</feature>
<dbReference type="AlphaFoldDB" id="A0A6N6NL39"/>
<feature type="transmembrane region" description="Helical" evidence="6">
    <location>
        <begin position="237"/>
        <end position="257"/>
    </location>
</feature>
<keyword evidence="4 6" id="KW-1133">Transmembrane helix</keyword>
<evidence type="ECO:0000256" key="5">
    <source>
        <dbReference type="ARBA" id="ARBA00023136"/>
    </source>
</evidence>
<name>A0A6N6NL39_9ACTN</name>
<feature type="transmembrane region" description="Helical" evidence="6">
    <location>
        <begin position="362"/>
        <end position="385"/>
    </location>
</feature>
<keyword evidence="5 6" id="KW-0472">Membrane</keyword>
<dbReference type="GO" id="GO:0005886">
    <property type="term" value="C:plasma membrane"/>
    <property type="evidence" value="ECO:0007669"/>
    <property type="project" value="UniProtKB-SubCell"/>
</dbReference>
<feature type="transmembrane region" description="Helical" evidence="6">
    <location>
        <begin position="269"/>
        <end position="294"/>
    </location>
</feature>
<evidence type="ECO:0000256" key="3">
    <source>
        <dbReference type="ARBA" id="ARBA00022692"/>
    </source>
</evidence>
<comment type="caution">
    <text evidence="8">The sequence shown here is derived from an EMBL/GenBank/DDBJ whole genome shotgun (WGS) entry which is preliminary data.</text>
</comment>
<feature type="transmembrane region" description="Helical" evidence="6">
    <location>
        <begin position="24"/>
        <end position="47"/>
    </location>
</feature>
<protein>
    <submittedName>
        <fullName evidence="8">OFA family MFS transporter</fullName>
    </submittedName>
</protein>
<accession>A0A6N6NL39</accession>
<organism evidence="8 9">
    <name type="scientific">Ellagibacter isourolithinifaciens</name>
    <dbReference type="NCBI Taxonomy" id="2137581"/>
    <lineage>
        <taxon>Bacteria</taxon>
        <taxon>Bacillati</taxon>
        <taxon>Actinomycetota</taxon>
        <taxon>Coriobacteriia</taxon>
        <taxon>Eggerthellales</taxon>
        <taxon>Eggerthellaceae</taxon>
        <taxon>Ellagibacter</taxon>
    </lineage>
</organism>
<feature type="transmembrane region" description="Helical" evidence="6">
    <location>
        <begin position="183"/>
        <end position="203"/>
    </location>
</feature>
<dbReference type="PANTHER" id="PTHR43385">
    <property type="entry name" value="RIBOFLAVIN TRANSPORTER RIBJ"/>
    <property type="match status" value="1"/>
</dbReference>
<dbReference type="Pfam" id="PF07690">
    <property type="entry name" value="MFS_1"/>
    <property type="match status" value="2"/>
</dbReference>
<dbReference type="GeneID" id="98658754"/>
<dbReference type="OrthoDB" id="9793415at2"/>
<dbReference type="InterPro" id="IPR020846">
    <property type="entry name" value="MFS_dom"/>
</dbReference>
<dbReference type="Gene3D" id="1.20.1250.20">
    <property type="entry name" value="MFS general substrate transporter like domains"/>
    <property type="match status" value="2"/>
</dbReference>
<dbReference type="InterPro" id="IPR011701">
    <property type="entry name" value="MFS"/>
</dbReference>
<keyword evidence="2" id="KW-0813">Transport</keyword>
<keyword evidence="3 6" id="KW-0812">Transmembrane</keyword>
<feature type="transmembrane region" description="Helical" evidence="6">
    <location>
        <begin position="327"/>
        <end position="350"/>
    </location>
</feature>
<dbReference type="InterPro" id="IPR052983">
    <property type="entry name" value="MFS_Riboflavin_Transporter"/>
</dbReference>
<comment type="subcellular location">
    <subcellularLocation>
        <location evidence="1">Cell membrane</location>
        <topology evidence="1">Multi-pass membrane protein</topology>
    </subcellularLocation>
</comment>
<evidence type="ECO:0000256" key="4">
    <source>
        <dbReference type="ARBA" id="ARBA00022989"/>
    </source>
</evidence>
<feature type="domain" description="Major facilitator superfamily (MFS) profile" evidence="7">
    <location>
        <begin position="24"/>
        <end position="417"/>
    </location>
</feature>
<dbReference type="PROSITE" id="PS50850">
    <property type="entry name" value="MFS"/>
    <property type="match status" value="1"/>
</dbReference>
<feature type="transmembrane region" description="Helical" evidence="6">
    <location>
        <begin position="391"/>
        <end position="412"/>
    </location>
</feature>
<reference evidence="8 9" key="1">
    <citation type="submission" date="2019-09" db="EMBL/GenBank/DDBJ databases">
        <title>Whole genome shotgun sequencing (WGS) of Ellagibacter isourolithinifaciens DSM 104140(T) and Adlercreutzia muris DSM 29508(T).</title>
        <authorList>
            <person name="Stoll D.A."/>
            <person name="Danylec N."/>
            <person name="Huch M."/>
        </authorList>
    </citation>
    <scope>NUCLEOTIDE SEQUENCE [LARGE SCALE GENOMIC DNA]</scope>
    <source>
        <strain evidence="8 9">DSM 104140</strain>
    </source>
</reference>
<evidence type="ECO:0000256" key="1">
    <source>
        <dbReference type="ARBA" id="ARBA00004651"/>
    </source>
</evidence>
<feature type="transmembrane region" description="Helical" evidence="6">
    <location>
        <begin position="118"/>
        <end position="136"/>
    </location>
</feature>
<evidence type="ECO:0000259" key="7">
    <source>
        <dbReference type="PROSITE" id="PS50850"/>
    </source>
</evidence>
<keyword evidence="9" id="KW-1185">Reference proteome</keyword>
<sequence length="431" mass="45505">MSKGIAGQRDQSPMNIEAIKKKRAFYLASSAFSLLFLGLIYAFSMFAEPMCQAYGLEKSAVALTFNIMMITFCIGAVIGAQIEKRIGLRTTLFASAALFFAGFAGTATFANGSIESVYVFYGVLGGLGVGIGYNSIIATTNVWFPDKVGFSSGVLMMGFGLGSLILGNISINLVPLFGLSNVFSAIGVATVLVVASLAMTLSYPPSNIVSIMAPEKACGTNSDDPADNDNILKTPTFYVYCIWAVVVIAIGLATIGNCASDAQLVGFDVGFATLLVGLVSTCNGLARVIIGALYDKTNVKITMLVDGIVAICATACIVGAFTTGISGLYVVGAFCCGFCYGGVPVVASAFSRQRFGSKRYPFNLSVVNFAIVFGSLLNIIVQAIVNDSSNRMGVFLIMGALAIISTLDVIAFSKMWDRDMRRLENLRLSSK</sequence>
<evidence type="ECO:0000256" key="2">
    <source>
        <dbReference type="ARBA" id="ARBA00022448"/>
    </source>
</evidence>
<evidence type="ECO:0000313" key="8">
    <source>
        <dbReference type="EMBL" id="KAB1636030.1"/>
    </source>
</evidence>
<dbReference type="InterPro" id="IPR036259">
    <property type="entry name" value="MFS_trans_sf"/>
</dbReference>
<dbReference type="Proteomes" id="UP000468668">
    <property type="component" value="Unassembled WGS sequence"/>
</dbReference>
<dbReference type="EMBL" id="WAJR01000037">
    <property type="protein sequence ID" value="KAB1636030.1"/>
    <property type="molecule type" value="Genomic_DNA"/>
</dbReference>
<dbReference type="SUPFAM" id="SSF103473">
    <property type="entry name" value="MFS general substrate transporter"/>
    <property type="match status" value="1"/>
</dbReference>
<dbReference type="GO" id="GO:0022857">
    <property type="term" value="F:transmembrane transporter activity"/>
    <property type="evidence" value="ECO:0007669"/>
    <property type="project" value="InterPro"/>
</dbReference>